<dbReference type="PANTHER" id="PTHR43520:SF8">
    <property type="entry name" value="P-TYPE CU(+) TRANSPORTER"/>
    <property type="match status" value="1"/>
</dbReference>
<feature type="transmembrane region" description="Helical" evidence="8">
    <location>
        <begin position="433"/>
        <end position="455"/>
    </location>
</feature>
<dbReference type="RefSeq" id="WP_115220592.1">
    <property type="nucleotide sequence ID" value="NZ_CAXYJE010000004.1"/>
</dbReference>
<dbReference type="GO" id="GO:0005524">
    <property type="term" value="F:ATP binding"/>
    <property type="evidence" value="ECO:0007669"/>
    <property type="project" value="InterPro"/>
</dbReference>
<comment type="subcellular location">
    <subcellularLocation>
        <location evidence="1">Endomembrane system</location>
        <topology evidence="1">Multi-pass membrane protein</topology>
    </subcellularLocation>
</comment>
<evidence type="ECO:0000259" key="9">
    <source>
        <dbReference type="Pfam" id="PF00122"/>
    </source>
</evidence>
<feature type="transmembrane region" description="Helical" evidence="8">
    <location>
        <begin position="141"/>
        <end position="161"/>
    </location>
</feature>
<evidence type="ECO:0000256" key="4">
    <source>
        <dbReference type="ARBA" id="ARBA00022723"/>
    </source>
</evidence>
<dbReference type="PANTHER" id="PTHR43520">
    <property type="entry name" value="ATP7, ISOFORM B"/>
    <property type="match status" value="1"/>
</dbReference>
<feature type="transmembrane region" description="Helical" evidence="8">
    <location>
        <begin position="399"/>
        <end position="427"/>
    </location>
</feature>
<keyword evidence="5" id="KW-1278">Translocase</keyword>
<keyword evidence="7 8" id="KW-0472">Membrane</keyword>
<dbReference type="EC" id="3.6.3.-" evidence="10"/>
<dbReference type="GO" id="GO:0005507">
    <property type="term" value="F:copper ion binding"/>
    <property type="evidence" value="ECO:0007669"/>
    <property type="project" value="TreeGrafter"/>
</dbReference>
<accession>A0A378J0U1</accession>
<evidence type="ECO:0000256" key="8">
    <source>
        <dbReference type="SAM" id="Phobius"/>
    </source>
</evidence>
<protein>
    <submittedName>
        <fullName evidence="10">Lead, cadmium, zinc and mercury transporting ATPase</fullName>
        <ecNumber evidence="10">3.6.3.-</ecNumber>
    </submittedName>
</protein>
<dbReference type="OrthoDB" id="9814270at2"/>
<dbReference type="GO" id="GO:0016020">
    <property type="term" value="C:membrane"/>
    <property type="evidence" value="ECO:0007669"/>
    <property type="project" value="InterPro"/>
</dbReference>
<dbReference type="InterPro" id="IPR023214">
    <property type="entry name" value="HAD_sf"/>
</dbReference>
<evidence type="ECO:0000256" key="3">
    <source>
        <dbReference type="ARBA" id="ARBA00022692"/>
    </source>
</evidence>
<organism evidence="10 11">
    <name type="scientific">Legionella donaldsonii</name>
    <dbReference type="NCBI Taxonomy" id="45060"/>
    <lineage>
        <taxon>Bacteria</taxon>
        <taxon>Pseudomonadati</taxon>
        <taxon>Pseudomonadota</taxon>
        <taxon>Gammaproteobacteria</taxon>
        <taxon>Legionellales</taxon>
        <taxon>Legionellaceae</taxon>
        <taxon>Legionella</taxon>
    </lineage>
</organism>
<dbReference type="PROSITE" id="PS00154">
    <property type="entry name" value="ATPASE_E1_E2"/>
    <property type="match status" value="1"/>
</dbReference>
<evidence type="ECO:0000256" key="2">
    <source>
        <dbReference type="ARBA" id="ARBA00006024"/>
    </source>
</evidence>
<dbReference type="GO" id="GO:0055070">
    <property type="term" value="P:copper ion homeostasis"/>
    <property type="evidence" value="ECO:0007669"/>
    <property type="project" value="TreeGrafter"/>
</dbReference>
<feature type="transmembrane region" description="Helical" evidence="8">
    <location>
        <begin position="901"/>
        <end position="927"/>
    </location>
</feature>
<dbReference type="InterPro" id="IPR001757">
    <property type="entry name" value="P_typ_ATPase"/>
</dbReference>
<keyword evidence="10" id="KW-0378">Hydrolase</keyword>
<dbReference type="Pfam" id="PF00702">
    <property type="entry name" value="Hydrolase"/>
    <property type="match status" value="1"/>
</dbReference>
<dbReference type="EMBL" id="UGOA01000001">
    <property type="protein sequence ID" value="STX41215.1"/>
    <property type="molecule type" value="Genomic_DNA"/>
</dbReference>
<dbReference type="GO" id="GO:0012505">
    <property type="term" value="C:endomembrane system"/>
    <property type="evidence" value="ECO:0007669"/>
    <property type="project" value="UniProtKB-SubCell"/>
</dbReference>
<feature type="transmembrane region" description="Helical" evidence="8">
    <location>
        <begin position="859"/>
        <end position="881"/>
    </location>
</feature>
<dbReference type="InterPro" id="IPR023299">
    <property type="entry name" value="ATPase_P-typ_cyto_dom_N"/>
</dbReference>
<evidence type="ECO:0000256" key="5">
    <source>
        <dbReference type="ARBA" id="ARBA00022967"/>
    </source>
</evidence>
<proteinExistence type="inferred from homology"/>
<evidence type="ECO:0000313" key="11">
    <source>
        <dbReference type="Proteomes" id="UP000254677"/>
    </source>
</evidence>
<dbReference type="PRINTS" id="PR00119">
    <property type="entry name" value="CATATPASE"/>
</dbReference>
<evidence type="ECO:0000313" key="10">
    <source>
        <dbReference type="EMBL" id="STX41215.1"/>
    </source>
</evidence>
<dbReference type="Gene3D" id="2.70.150.10">
    <property type="entry name" value="Calcium-transporting ATPase, cytoplasmic transduction domain A"/>
    <property type="match status" value="1"/>
</dbReference>
<dbReference type="Pfam" id="PF00122">
    <property type="entry name" value="E1-E2_ATPase"/>
    <property type="match status" value="1"/>
</dbReference>
<evidence type="ECO:0000256" key="6">
    <source>
        <dbReference type="ARBA" id="ARBA00022989"/>
    </source>
</evidence>
<evidence type="ECO:0000256" key="7">
    <source>
        <dbReference type="ARBA" id="ARBA00023136"/>
    </source>
</evidence>
<dbReference type="GO" id="GO:0043682">
    <property type="term" value="F:P-type divalent copper transporter activity"/>
    <property type="evidence" value="ECO:0007669"/>
    <property type="project" value="TreeGrafter"/>
</dbReference>
<dbReference type="InterPro" id="IPR059000">
    <property type="entry name" value="ATPase_P-type_domA"/>
</dbReference>
<keyword evidence="4" id="KW-0479">Metal-binding</keyword>
<dbReference type="Proteomes" id="UP000254677">
    <property type="component" value="Unassembled WGS sequence"/>
</dbReference>
<dbReference type="NCBIfam" id="TIGR01494">
    <property type="entry name" value="ATPase_P-type"/>
    <property type="match status" value="1"/>
</dbReference>
<reference evidence="10 11" key="1">
    <citation type="submission" date="2018-06" db="EMBL/GenBank/DDBJ databases">
        <authorList>
            <consortium name="Pathogen Informatics"/>
            <person name="Doyle S."/>
        </authorList>
    </citation>
    <scope>NUCLEOTIDE SEQUENCE [LARGE SCALE GENOMIC DNA]</scope>
    <source>
        <strain evidence="10 11">NCTC13292</strain>
    </source>
</reference>
<feature type="transmembrane region" description="Helical" evidence="8">
    <location>
        <begin position="116"/>
        <end position="135"/>
    </location>
</feature>
<gene>
    <name evidence="10" type="primary">copA_1</name>
    <name evidence="10" type="ORF">NCTC13292_00796</name>
</gene>
<name>A0A378J0U1_9GAMM</name>
<feature type="transmembrane region" description="Helical" evidence="8">
    <location>
        <begin position="199"/>
        <end position="221"/>
    </location>
</feature>
<dbReference type="SUPFAM" id="SSF56784">
    <property type="entry name" value="HAD-like"/>
    <property type="match status" value="1"/>
</dbReference>
<dbReference type="InterPro" id="IPR008250">
    <property type="entry name" value="ATPase_P-typ_transduc_dom_A_sf"/>
</dbReference>
<keyword evidence="6 8" id="KW-1133">Transmembrane helix</keyword>
<dbReference type="InterPro" id="IPR036412">
    <property type="entry name" value="HAD-like_sf"/>
</dbReference>
<dbReference type="GO" id="GO:0016887">
    <property type="term" value="F:ATP hydrolysis activity"/>
    <property type="evidence" value="ECO:0007669"/>
    <property type="project" value="InterPro"/>
</dbReference>
<keyword evidence="11" id="KW-1185">Reference proteome</keyword>
<keyword evidence="3 8" id="KW-0812">Transmembrane</keyword>
<dbReference type="SUPFAM" id="SSF81653">
    <property type="entry name" value="Calcium ATPase, transduction domain A"/>
    <property type="match status" value="1"/>
</dbReference>
<feature type="transmembrane region" description="Helical" evidence="8">
    <location>
        <begin position="820"/>
        <end position="838"/>
    </location>
</feature>
<dbReference type="InterPro" id="IPR018303">
    <property type="entry name" value="ATPase_P-typ_P_site"/>
</dbReference>
<dbReference type="Gene3D" id="3.40.50.1000">
    <property type="entry name" value="HAD superfamily/HAD-like"/>
    <property type="match status" value="1"/>
</dbReference>
<dbReference type="AlphaFoldDB" id="A0A378J0U1"/>
<sequence length="994" mass="109475">MPKNIIFQGSFLVSGIMCHGGCGFAVQDALSDLSGTDLLPSDAAIDSIDAQPRLGTQEIFVTIRSGEDGFNQDGKHNQAILDILKKKITSIEFHDFEIIDEKNLESENQSKWPNRINILINLVAMFGIFILSLAYPPSLFLTVILTAVTTLTTAYTGRNYLSTFLHNLRNKNINDMSSTVSLGWLLSLIHTLYHSITMPLASSFSMVFMSFIMPVMLIAMVNGMDEIKRLVLQKSKTMHLKGVKSLFPQMAEQYSCYQLSEEEQEKLKLLMGTRSADIDVEEFLIPTQGMLGNDRVMQPKQSLKKGMLIQVNVGDCFPVDCTLIQGSTLVDASLLTGEPQQPKQRMEMIPAGAVNLGQTVTVYVENDSYNSTVNKLLFRSNRAPKASATIADSSKFTSLYISLIIVSIVASAVTPLALGIFTVPLVLKNITGILFAVCPCTIAIAHQLPQLLSIYQRNNKNILLRNENLNTEEIHTVVFDKTGTLTTGKSQVESYVGLNDSTWQRIHLLEKNHGAGHPLANAINRFYEDKIAKSIVFQDISEVVRDPKNRGLSAVVQGLTIHLGNADYMQQSGVVLSDEHSLLIESKSAQGYTPVYVAENRDYKGVIFIQHEPRNDILEALKRLKKEGKTLIMLTGDNPASARAFNQQLSAKAYPDSEETIFEPKNIHAEQQPNMKEAFLRELMKTFEPVPAPKKEGWSASKDAFLRKLRSSWAGVKPVEPKKTRGGVWFVGDGLNDAPCARIVTEENGVSCAMNSTDKAAFFTDICLNGSLAYLFEHHRLDRFFQKNIRQNQGLLVFSAIAFLAFIISFSIAGMGVSPLIPMLIMMSTTGFTLLNCYRVKLSVDDALDKRRSWLREFLVADASVGLGAGASTLLIVGLLISTIMSKGLGLSALTAGSLAAIGFASALSGGLILTLFILTAVSYLIVDQFNPTTGDGAISQSEPSRLAKQEITHQSTNPPAKKDEVFYRRLFSFSKPSDERRVATPSTQPFNSI</sequence>
<feature type="domain" description="P-type ATPase A" evidence="9">
    <location>
        <begin position="299"/>
        <end position="376"/>
    </location>
</feature>
<evidence type="ECO:0000256" key="1">
    <source>
        <dbReference type="ARBA" id="ARBA00004127"/>
    </source>
</evidence>
<feature type="transmembrane region" description="Helical" evidence="8">
    <location>
        <begin position="173"/>
        <end position="193"/>
    </location>
</feature>
<feature type="transmembrane region" description="Helical" evidence="8">
    <location>
        <begin position="795"/>
        <end position="814"/>
    </location>
</feature>
<dbReference type="Gene3D" id="3.40.1110.10">
    <property type="entry name" value="Calcium-transporting ATPase, cytoplasmic domain N"/>
    <property type="match status" value="1"/>
</dbReference>
<comment type="similarity">
    <text evidence="2">Belongs to the cation transport ATPase (P-type) (TC 3.A.3) family. Type IB subfamily.</text>
</comment>